<evidence type="ECO:0000256" key="1">
    <source>
        <dbReference type="SAM" id="SignalP"/>
    </source>
</evidence>
<dbReference type="EMBL" id="JAUEMJ010000011">
    <property type="protein sequence ID" value="MDN3243162.1"/>
    <property type="molecule type" value="Genomic_DNA"/>
</dbReference>
<keyword evidence="1" id="KW-0732">Signal</keyword>
<proteinExistence type="predicted"/>
<gene>
    <name evidence="2" type="ORF">QWI33_25795</name>
</gene>
<comment type="caution">
    <text evidence="2">The sequence shown here is derived from an EMBL/GenBank/DDBJ whole genome shotgun (WGS) entry which is preliminary data.</text>
</comment>
<protein>
    <submittedName>
        <fullName evidence="2">Peptidase inhibitor family I36 protein</fullName>
    </submittedName>
</protein>
<organism evidence="2 3">
    <name type="scientific">Glycomyces tritici</name>
    <dbReference type="NCBI Taxonomy" id="2665176"/>
    <lineage>
        <taxon>Bacteria</taxon>
        <taxon>Bacillati</taxon>
        <taxon>Actinomycetota</taxon>
        <taxon>Actinomycetes</taxon>
        <taxon>Glycomycetales</taxon>
        <taxon>Glycomycetaceae</taxon>
        <taxon>Glycomyces</taxon>
    </lineage>
</organism>
<accession>A0ABT7YX05</accession>
<evidence type="ECO:0000313" key="2">
    <source>
        <dbReference type="EMBL" id="MDN3243162.1"/>
    </source>
</evidence>
<dbReference type="Proteomes" id="UP001171902">
    <property type="component" value="Unassembled WGS sequence"/>
</dbReference>
<name>A0ABT7YX05_9ACTN</name>
<keyword evidence="3" id="KW-1185">Reference proteome</keyword>
<feature type="signal peptide" evidence="1">
    <location>
        <begin position="1"/>
        <end position="29"/>
    </location>
</feature>
<dbReference type="Pfam" id="PF03995">
    <property type="entry name" value="Inhibitor_I36"/>
    <property type="match status" value="1"/>
</dbReference>
<evidence type="ECO:0000313" key="3">
    <source>
        <dbReference type="Proteomes" id="UP001171902"/>
    </source>
</evidence>
<feature type="chain" id="PRO_5047492553" evidence="1">
    <location>
        <begin position="30"/>
        <end position="141"/>
    </location>
</feature>
<dbReference type="RefSeq" id="WP_289959721.1">
    <property type="nucleotide sequence ID" value="NZ_JAUEMJ010000011.1"/>
</dbReference>
<sequence>MSRKFRAALTAAGAAVLMATGFTAGTASAAPADAPEAWDDCAKGHVCMWSKPDFSGEKLVDWNPRHAGGALYNLSASTEYRASSIRNNSNFPVRLANQRDGTGIGLFLVCAHTSRRDLYGFDNATKSIVTLHQCRPPVEPE</sequence>
<reference evidence="2" key="1">
    <citation type="submission" date="2023-06" db="EMBL/GenBank/DDBJ databases">
        <title>Gycomyces niveus sp.nov., a novel actinomycete isolated from soil in Shouguang.</title>
        <authorList>
            <person name="Yang X."/>
            <person name="Zhao J."/>
        </authorList>
    </citation>
    <scope>NUCLEOTIDE SEQUENCE</scope>
    <source>
        <strain evidence="2">NEAU C2</strain>
    </source>
</reference>